<dbReference type="GeneID" id="86195159"/>
<evidence type="ECO:0000313" key="2">
    <source>
        <dbReference type="Proteomes" id="UP000287361"/>
    </source>
</evidence>
<dbReference type="AlphaFoldDB" id="A0A401LG33"/>
<proteinExistence type="predicted"/>
<keyword evidence="2" id="KW-1185">Reference proteome</keyword>
<reference evidence="1 2" key="1">
    <citation type="submission" date="2018-10" db="EMBL/GenBank/DDBJ databases">
        <title>Draft Genome Sequence of Anaerotignum sp. KCTC 15736.</title>
        <authorList>
            <person name="Choi S.H."/>
            <person name="Kim J.S."/>
            <person name="Kang S.W."/>
            <person name="Lee J.S."/>
            <person name="Park S.H."/>
        </authorList>
    </citation>
    <scope>NUCLEOTIDE SEQUENCE [LARGE SCALE GENOMIC DNA]</scope>
    <source>
        <strain evidence="1 2">KCTC 15736</strain>
    </source>
</reference>
<dbReference type="Proteomes" id="UP000287361">
    <property type="component" value="Unassembled WGS sequence"/>
</dbReference>
<organism evidence="1 2">
    <name type="scientific">Anaerotignum faecicola</name>
    <dbReference type="NCBI Taxonomy" id="2358141"/>
    <lineage>
        <taxon>Bacteria</taxon>
        <taxon>Bacillati</taxon>
        <taxon>Bacillota</taxon>
        <taxon>Clostridia</taxon>
        <taxon>Lachnospirales</taxon>
        <taxon>Anaerotignaceae</taxon>
        <taxon>Anaerotignum</taxon>
    </lineage>
</organism>
<protein>
    <submittedName>
        <fullName evidence="1">Uncharacterized protein</fullName>
    </submittedName>
</protein>
<gene>
    <name evidence="1" type="ORF">KGMB03357_21410</name>
</gene>
<name>A0A401LG33_9FIRM</name>
<accession>A0A401LG33</accession>
<evidence type="ECO:0000313" key="1">
    <source>
        <dbReference type="EMBL" id="GCB30480.1"/>
    </source>
</evidence>
<comment type="caution">
    <text evidence="1">The sequence shown here is derived from an EMBL/GenBank/DDBJ whole genome shotgun (WGS) entry which is preliminary data.</text>
</comment>
<dbReference type="EMBL" id="BHVZ01000014">
    <property type="protein sequence ID" value="GCB30480.1"/>
    <property type="molecule type" value="Genomic_DNA"/>
</dbReference>
<sequence length="357" mass="38338">MQLDRTTNSEAEALANPDKIYLLPTNDDERNVSQGVKYVQESVQLTVTALNYTDSNGSTVNLGQEVATYTCTVGAPVSKADELPTLLTSGKDKANVHIRLKGTGTASVITVSDEADISAEETVNSSNSGLFQDSISVGSATTETDTTPPNFVVFLGMTVTSEQLPAVAVNSFDREEKNPHKTTSVTFTIPSDKVSLTNEGKTAGWYIPQGGLKLTAEDVRVYQPKVLAEKASVADTTVTVPLQVLFLNEGKTLNVALVPTSTTSYDGKDNNAISGTDMRNTESKEQHYYFALSGSQKYEYRIPIRCYTATFDNVTAGTYAVWVQVDDTDTWVKVGDSITVCNTAGGDSDNTGNPTTE</sequence>
<dbReference type="RefSeq" id="WP_118580819.1">
    <property type="nucleotide sequence ID" value="NZ_DAVZTY010000150.1"/>
</dbReference>